<keyword evidence="2" id="KW-1185">Reference proteome</keyword>
<organism evidence="1 2">
    <name type="scientific">Hygrophoropsis aurantiaca</name>
    <dbReference type="NCBI Taxonomy" id="72124"/>
    <lineage>
        <taxon>Eukaryota</taxon>
        <taxon>Fungi</taxon>
        <taxon>Dikarya</taxon>
        <taxon>Basidiomycota</taxon>
        <taxon>Agaricomycotina</taxon>
        <taxon>Agaricomycetes</taxon>
        <taxon>Agaricomycetidae</taxon>
        <taxon>Boletales</taxon>
        <taxon>Coniophorineae</taxon>
        <taxon>Hygrophoropsidaceae</taxon>
        <taxon>Hygrophoropsis</taxon>
    </lineage>
</organism>
<protein>
    <submittedName>
        <fullName evidence="1">Uncharacterized protein</fullName>
    </submittedName>
</protein>
<gene>
    <name evidence="1" type="ORF">BJ138DRAFT_1239368</name>
</gene>
<dbReference type="EMBL" id="MU267683">
    <property type="protein sequence ID" value="KAH7911289.1"/>
    <property type="molecule type" value="Genomic_DNA"/>
</dbReference>
<evidence type="ECO:0000313" key="1">
    <source>
        <dbReference type="EMBL" id="KAH7911289.1"/>
    </source>
</evidence>
<comment type="caution">
    <text evidence="1">The sequence shown here is derived from an EMBL/GenBank/DDBJ whole genome shotgun (WGS) entry which is preliminary data.</text>
</comment>
<dbReference type="Proteomes" id="UP000790377">
    <property type="component" value="Unassembled WGS sequence"/>
</dbReference>
<reference evidence="1" key="1">
    <citation type="journal article" date="2021" name="New Phytol.">
        <title>Evolutionary innovations through gain and loss of genes in the ectomycorrhizal Boletales.</title>
        <authorList>
            <person name="Wu G."/>
            <person name="Miyauchi S."/>
            <person name="Morin E."/>
            <person name="Kuo A."/>
            <person name="Drula E."/>
            <person name="Varga T."/>
            <person name="Kohler A."/>
            <person name="Feng B."/>
            <person name="Cao Y."/>
            <person name="Lipzen A."/>
            <person name="Daum C."/>
            <person name="Hundley H."/>
            <person name="Pangilinan J."/>
            <person name="Johnson J."/>
            <person name="Barry K."/>
            <person name="LaButti K."/>
            <person name="Ng V."/>
            <person name="Ahrendt S."/>
            <person name="Min B."/>
            <person name="Choi I.G."/>
            <person name="Park H."/>
            <person name="Plett J.M."/>
            <person name="Magnuson J."/>
            <person name="Spatafora J.W."/>
            <person name="Nagy L.G."/>
            <person name="Henrissat B."/>
            <person name="Grigoriev I.V."/>
            <person name="Yang Z.L."/>
            <person name="Xu J."/>
            <person name="Martin F.M."/>
        </authorList>
    </citation>
    <scope>NUCLEOTIDE SEQUENCE</scope>
    <source>
        <strain evidence="1">ATCC 28755</strain>
    </source>
</reference>
<sequence>MPSLLETIPLDVFTNIVFFAVASDILKPPSPIFQLRLCSRTIYNLLSLHTCPHLYARIFRTRFDHDSSFRRHYAPLMPSSCLASEFRQRCRVLRRVRHRQVEKEYIVSDLWTIYLMILESDGLNESQLHTAGLSDFMRHLFHQLREQWASSDRPVTIISLAISIACLTWSRAEFILGLSPNERNDHLSFLRPYALAASKCSSIDAYGIETNGLQATANGLDGRADSLIDASLKNRCNSHSDYYGGFAMICPSLLIMSGSIFLTFALKEATALQVPPHLPLNRAVAAAASRAGPTKEDFFAIAGRRTPLVADSFHQTELSISVLRGVTRKRPSRSTAHDEDFYRIARHLHLGDDSLKLRTYIPGLLTGLWEGSFMVAPLNLCQTAADQAIYSASEDFVSRQPIQCRLREHMCFTPCLPFPLGADGGFEEGVFPQGSRACSDGSTFAEYSYEELRQNSISESNWGLRQPLDVVITGETPQQYDAAWGAYHFAGRVRLSDGLIVLTRKPKSPGDAGCGTWIFEGYLQSRRAIVGRWRPCGSRDQLGGIFSLSRTDE</sequence>
<evidence type="ECO:0000313" key="2">
    <source>
        <dbReference type="Proteomes" id="UP000790377"/>
    </source>
</evidence>
<proteinExistence type="predicted"/>
<name>A0ACB8ACU0_9AGAM</name>
<accession>A0ACB8ACU0</accession>